<name>A0A2V5K3A2_9BACL</name>
<dbReference type="PANTHER" id="PTHR36848">
    <property type="entry name" value="DNA-BINDING PROTEIN (PUTATIVE SECRETED PROTEIN)-RELATED"/>
    <property type="match status" value="1"/>
</dbReference>
<dbReference type="AlphaFoldDB" id="A0A2V5K3A2"/>
<dbReference type="NCBIfam" id="NF045579">
    <property type="entry name" value="rhamnoside_JR"/>
    <property type="match status" value="1"/>
</dbReference>
<organism evidence="1 2">
    <name type="scientific">Paenibacillus flagellatus</name>
    <dbReference type="NCBI Taxonomy" id="2211139"/>
    <lineage>
        <taxon>Bacteria</taxon>
        <taxon>Bacillati</taxon>
        <taxon>Bacillota</taxon>
        <taxon>Bacilli</taxon>
        <taxon>Bacillales</taxon>
        <taxon>Paenibacillaceae</taxon>
        <taxon>Paenibacillus</taxon>
    </lineage>
</organism>
<evidence type="ECO:0000313" key="2">
    <source>
        <dbReference type="Proteomes" id="UP000247476"/>
    </source>
</evidence>
<sequence length="928" mass="105300">MSGRRIRSTCTFRAIGEPFPEERSIKPAYGVPIINEKRNGGRRLMRKERSPHPLASFDRPPRHLGTLFWLHGTESEAELRRTFELAVGSGIGELTLESRPHWDFLGPKWWKDLKLILSWCAEAGIDVYLFDEKWYPSGVAGHTVQKLDPAFLRSSIRLQYVRYRGPLARVSVMLPWTQSPANTILAAYAYPCERGEIDYGRGVPLELARSDSLHMHGILDAIRWDVPKGEWIVCFVIEDRSDNYIDPLHPGAVEAFRERVYESSKIEVGHFFGSTVKGFFFDEPLYYNKEHQVPWGYNLRNRFIAKKGYDPMPYLPALWLSEESPTAASFVYDYYEFLNSEYAETYCRPLYEWCVANGLKYIGHWYEHEASPAQGERYMFHNRTTEGPGDFFKVSRYAHEGGIDVVCNQIIPGHRNRDYWGLPKLGSSAAHIYGLKDDLALSETFGAYGWHLGLRMMKWLTDWQAVKGINHFILHTFNPKWPDLDCPPYFYDGGLNPQWPYFGHYVKYANRLQEVLRGGRHVASLLLLYPGSIGYAGDSVPVEDVQQIMCEHQYDYDLIPEDELVRSVVAENGELRLQRETYRGIVIPGIECITVPLLRKLMTIRDAGVPVFFADRYPSRLIGTEDRSEWEPKLAAFRKMPSVYVTACGADLPSAWKDAAIEPQLAFEGSGRDGLRVLHRIKDGCPVWFVSNESIDEPAEGCMTLPDTGGAQSVVAWEPLTGERWLPPTRTSGSGIGLFVCLPPYRSVVLTTHDGLSDDERASIGRMAPAPYRSAASVASVKPIDPERVRFEWSKGEEHRGLKPWLELDPTFSGTVAYTWSVDVDADLLHSQHRLLLDLGQVEEIAEVEVNGMPIGHSFVPPYRFDVTAAIRPGANAFRVSVTNVVSNRMSVEPQLENAAPNWIKLRNQFSLRREGGLLGPIALELVE</sequence>
<dbReference type="EMBL" id="QJVJ01000008">
    <property type="protein sequence ID" value="PYI53162.1"/>
    <property type="molecule type" value="Genomic_DNA"/>
</dbReference>
<comment type="caution">
    <text evidence="1">The sequence shown here is derived from an EMBL/GenBank/DDBJ whole genome shotgun (WGS) entry which is preliminary data.</text>
</comment>
<dbReference type="InterPro" id="IPR053161">
    <property type="entry name" value="Ulvan_degrading_GH"/>
</dbReference>
<accession>A0A2V5K3A2</accession>
<dbReference type="InterPro" id="IPR008979">
    <property type="entry name" value="Galactose-bd-like_sf"/>
</dbReference>
<dbReference type="Pfam" id="PF17132">
    <property type="entry name" value="Glyco_hydro_106"/>
    <property type="match status" value="1"/>
</dbReference>
<gene>
    <name evidence="1" type="ORF">DLM86_19440</name>
</gene>
<evidence type="ECO:0000313" key="1">
    <source>
        <dbReference type="EMBL" id="PYI53162.1"/>
    </source>
</evidence>
<keyword evidence="2" id="KW-1185">Reference proteome</keyword>
<proteinExistence type="predicted"/>
<dbReference type="PANTHER" id="PTHR36848:SF2">
    <property type="entry name" value="SECRETED PROTEIN"/>
    <property type="match status" value="1"/>
</dbReference>
<evidence type="ECO:0008006" key="3">
    <source>
        <dbReference type="Google" id="ProtNLM"/>
    </source>
</evidence>
<dbReference type="Gene3D" id="2.60.120.260">
    <property type="entry name" value="Galactose-binding domain-like"/>
    <property type="match status" value="1"/>
</dbReference>
<dbReference type="SUPFAM" id="SSF49785">
    <property type="entry name" value="Galactose-binding domain-like"/>
    <property type="match status" value="1"/>
</dbReference>
<reference evidence="1 2" key="1">
    <citation type="submission" date="2018-05" db="EMBL/GenBank/DDBJ databases">
        <title>Paenibacillus flagellatus sp. nov., isolated from selenium mineral soil.</title>
        <authorList>
            <person name="Dai X."/>
        </authorList>
    </citation>
    <scope>NUCLEOTIDE SEQUENCE [LARGE SCALE GENOMIC DNA]</scope>
    <source>
        <strain evidence="1 2">DXL2</strain>
    </source>
</reference>
<protein>
    <recommendedName>
        <fullName evidence="3">Glycosyl hydrolases family 2 sugar binding domain-containing protein</fullName>
    </recommendedName>
</protein>
<dbReference type="Proteomes" id="UP000247476">
    <property type="component" value="Unassembled WGS sequence"/>
</dbReference>